<dbReference type="InterPro" id="IPR017441">
    <property type="entry name" value="Protein_kinase_ATP_BS"/>
</dbReference>
<dbReference type="InterPro" id="IPR011009">
    <property type="entry name" value="Kinase-like_dom_sf"/>
</dbReference>
<dbReference type="Proteomes" id="UP001233999">
    <property type="component" value="Unassembled WGS sequence"/>
</dbReference>
<feature type="compositionally biased region" description="Polar residues" evidence="5">
    <location>
        <begin position="386"/>
        <end position="397"/>
    </location>
</feature>
<dbReference type="AlphaFoldDB" id="A0AAD8ABQ1"/>
<reference evidence="7" key="2">
    <citation type="submission" date="2023-05" db="EMBL/GenBank/DDBJ databases">
        <authorList>
            <person name="Fouks B."/>
        </authorList>
    </citation>
    <scope>NUCLEOTIDE SEQUENCE</scope>
    <source>
        <strain evidence="7">Stay&amp;Tobe</strain>
        <tissue evidence="7">Testes</tissue>
    </source>
</reference>
<keyword evidence="8" id="KW-1185">Reference proteome</keyword>
<dbReference type="InterPro" id="IPR008271">
    <property type="entry name" value="Ser/Thr_kinase_AS"/>
</dbReference>
<comment type="caution">
    <text evidence="7">The sequence shown here is derived from an EMBL/GenBank/DDBJ whole genome shotgun (WGS) entry which is preliminary data.</text>
</comment>
<evidence type="ECO:0000259" key="6">
    <source>
        <dbReference type="PROSITE" id="PS50011"/>
    </source>
</evidence>
<feature type="binding site" evidence="4">
    <location>
        <position position="79"/>
    </location>
    <ligand>
        <name>ATP</name>
        <dbReference type="ChEBI" id="CHEBI:30616"/>
    </ligand>
</feature>
<evidence type="ECO:0000256" key="2">
    <source>
        <dbReference type="ARBA" id="ARBA00022741"/>
    </source>
</evidence>
<feature type="region of interest" description="Disordered" evidence="5">
    <location>
        <begin position="358"/>
        <end position="487"/>
    </location>
</feature>
<dbReference type="Gene3D" id="1.10.510.10">
    <property type="entry name" value="Transferase(Phosphotransferase) domain 1"/>
    <property type="match status" value="1"/>
</dbReference>
<dbReference type="PROSITE" id="PS00107">
    <property type="entry name" value="PROTEIN_KINASE_ATP"/>
    <property type="match status" value="1"/>
</dbReference>
<dbReference type="PROSITE" id="PS00108">
    <property type="entry name" value="PROTEIN_KINASE_ST"/>
    <property type="match status" value="1"/>
</dbReference>
<dbReference type="Pfam" id="PF00069">
    <property type="entry name" value="Pkinase"/>
    <property type="match status" value="1"/>
</dbReference>
<gene>
    <name evidence="7" type="ORF">L9F63_012702</name>
</gene>
<evidence type="ECO:0000256" key="1">
    <source>
        <dbReference type="ARBA" id="ARBA00012513"/>
    </source>
</evidence>
<dbReference type="InterPro" id="IPR000719">
    <property type="entry name" value="Prot_kinase_dom"/>
</dbReference>
<dbReference type="InterPro" id="IPR050235">
    <property type="entry name" value="CK1_Ser-Thr_kinase"/>
</dbReference>
<evidence type="ECO:0000313" key="8">
    <source>
        <dbReference type="Proteomes" id="UP001233999"/>
    </source>
</evidence>
<dbReference type="SUPFAM" id="SSF56112">
    <property type="entry name" value="Protein kinase-like (PK-like)"/>
    <property type="match status" value="1"/>
</dbReference>
<dbReference type="PROSITE" id="PS50011">
    <property type="entry name" value="PROTEIN_KINASE_DOM"/>
    <property type="match status" value="1"/>
</dbReference>
<feature type="compositionally biased region" description="Basic residues" evidence="5">
    <location>
        <begin position="478"/>
        <end position="487"/>
    </location>
</feature>
<dbReference type="CDD" id="cd14015">
    <property type="entry name" value="STKc_VRK"/>
    <property type="match status" value="1"/>
</dbReference>
<keyword evidence="3 4" id="KW-0067">ATP-binding</keyword>
<feature type="domain" description="Protein kinase" evidence="6">
    <location>
        <begin position="44"/>
        <end position="397"/>
    </location>
</feature>
<organism evidence="7 8">
    <name type="scientific">Diploptera punctata</name>
    <name type="common">Pacific beetle cockroach</name>
    <dbReference type="NCBI Taxonomy" id="6984"/>
    <lineage>
        <taxon>Eukaryota</taxon>
        <taxon>Metazoa</taxon>
        <taxon>Ecdysozoa</taxon>
        <taxon>Arthropoda</taxon>
        <taxon>Hexapoda</taxon>
        <taxon>Insecta</taxon>
        <taxon>Pterygota</taxon>
        <taxon>Neoptera</taxon>
        <taxon>Polyneoptera</taxon>
        <taxon>Dictyoptera</taxon>
        <taxon>Blattodea</taxon>
        <taxon>Blaberoidea</taxon>
        <taxon>Blaberidae</taxon>
        <taxon>Diplopterinae</taxon>
        <taxon>Diploptera</taxon>
    </lineage>
</organism>
<dbReference type="GO" id="GO:0004674">
    <property type="term" value="F:protein serine/threonine kinase activity"/>
    <property type="evidence" value="ECO:0007669"/>
    <property type="project" value="UniProtKB-EC"/>
</dbReference>
<evidence type="ECO:0000256" key="5">
    <source>
        <dbReference type="SAM" id="MobiDB-lite"/>
    </source>
</evidence>
<dbReference type="PANTHER" id="PTHR11909">
    <property type="entry name" value="CASEIN KINASE-RELATED"/>
    <property type="match status" value="1"/>
</dbReference>
<dbReference type="EC" id="2.7.11.1" evidence="1"/>
<feature type="compositionally biased region" description="Polar residues" evidence="5">
    <location>
        <begin position="445"/>
        <end position="462"/>
    </location>
</feature>
<dbReference type="SMART" id="SM00220">
    <property type="entry name" value="S_TKc"/>
    <property type="match status" value="1"/>
</dbReference>
<proteinExistence type="predicted"/>
<dbReference type="EMBL" id="JASPKZ010002294">
    <property type="protein sequence ID" value="KAJ9596118.1"/>
    <property type="molecule type" value="Genomic_DNA"/>
</dbReference>
<protein>
    <recommendedName>
        <fullName evidence="1">non-specific serine/threonine protein kinase</fullName>
        <ecNumber evidence="1">2.7.11.1</ecNumber>
    </recommendedName>
</protein>
<sequence length="567" mass="64662">MSAKGRKTSPVKKAPMKRKAAKGYKLPDPIRNGEVVRDLMKKEWQIGPSIGVGGFGEIYSATDVLDSPKKRASYPYVIKIEPHINGPLFVEMHFYMKVAKSSEIEAWMKTKKLKSLGIPRFLGSGSHEYNDQKYRFVVIDRYGKDLWSLFLENKRLFPHTTVMKIGLQVIDALEYIHSKTYVHGDIKGSNLLLGLQKGTENQVFLVDFGLASHFTEKEFKPDPKKAHNGTIEYTSRDAHLGVPTMRGDMEILGYNMLQWLASKLPWEDDLSDPQRVHQLKIENMDDISGFMKKSFLKSSPPAALVKYFEYVARLKHNVKPDYAYCRKLLEKELEDCKCPVGGKLEFTNKGLGRSIAKKQKKIDSEEDEQETVENHISVKRTRRTNQAKVSKNNVGNFSSDSDSDGFNENQTDKKQLQKQNKAKMPKKIKKKLASNSDESDGEQQGHVNQITKVTRSSKTVPQHQKGHHHLHSSSPQHQKGHHHLHSSIRSTRKAIIFFLQVRSTRKAIIFFLQVRSTRKAILFFLQPNMASSSSLHKRPVKRGLFFQPAVSTKIRQTLSAPYSHPAK</sequence>
<evidence type="ECO:0000256" key="3">
    <source>
        <dbReference type="ARBA" id="ARBA00022840"/>
    </source>
</evidence>
<evidence type="ECO:0000313" key="7">
    <source>
        <dbReference type="EMBL" id="KAJ9596118.1"/>
    </source>
</evidence>
<reference evidence="7" key="1">
    <citation type="journal article" date="2023" name="IScience">
        <title>Live-bearing cockroach genome reveals convergent evolutionary mechanisms linked to viviparity in insects and beyond.</title>
        <authorList>
            <person name="Fouks B."/>
            <person name="Harrison M.C."/>
            <person name="Mikhailova A.A."/>
            <person name="Marchal E."/>
            <person name="English S."/>
            <person name="Carruthers M."/>
            <person name="Jennings E.C."/>
            <person name="Chiamaka E.L."/>
            <person name="Frigard R.A."/>
            <person name="Pippel M."/>
            <person name="Attardo G.M."/>
            <person name="Benoit J.B."/>
            <person name="Bornberg-Bauer E."/>
            <person name="Tobe S.S."/>
        </authorList>
    </citation>
    <scope>NUCLEOTIDE SEQUENCE</scope>
    <source>
        <strain evidence="7">Stay&amp;Tobe</strain>
    </source>
</reference>
<feature type="region of interest" description="Disordered" evidence="5">
    <location>
        <begin position="1"/>
        <end position="22"/>
    </location>
</feature>
<evidence type="ECO:0000256" key="4">
    <source>
        <dbReference type="PROSITE-ProRule" id="PRU10141"/>
    </source>
</evidence>
<accession>A0AAD8ABQ1</accession>
<feature type="non-terminal residue" evidence="7">
    <location>
        <position position="1"/>
    </location>
</feature>
<name>A0AAD8ABQ1_DIPPU</name>
<feature type="compositionally biased region" description="Basic residues" evidence="5">
    <location>
        <begin position="420"/>
        <end position="432"/>
    </location>
</feature>
<dbReference type="GO" id="GO:0005524">
    <property type="term" value="F:ATP binding"/>
    <property type="evidence" value="ECO:0007669"/>
    <property type="project" value="UniProtKB-UniRule"/>
</dbReference>
<keyword evidence="2 4" id="KW-0547">Nucleotide-binding</keyword>